<keyword evidence="2" id="KW-1185">Reference proteome</keyword>
<proteinExistence type="predicted"/>
<organism evidence="1 2">
    <name type="scientific">Meloidogyne enterolobii</name>
    <name type="common">Root-knot nematode worm</name>
    <name type="synonym">Meloidogyne mayaguensis</name>
    <dbReference type="NCBI Taxonomy" id="390850"/>
    <lineage>
        <taxon>Eukaryota</taxon>
        <taxon>Metazoa</taxon>
        <taxon>Ecdysozoa</taxon>
        <taxon>Nematoda</taxon>
        <taxon>Chromadorea</taxon>
        <taxon>Rhabditida</taxon>
        <taxon>Tylenchina</taxon>
        <taxon>Tylenchomorpha</taxon>
        <taxon>Tylenchoidea</taxon>
        <taxon>Meloidogynidae</taxon>
        <taxon>Meloidogyninae</taxon>
        <taxon>Meloidogyne</taxon>
    </lineage>
</organism>
<dbReference type="EMBL" id="CAVMJV010000008">
    <property type="protein sequence ID" value="CAK5036687.1"/>
    <property type="molecule type" value="Genomic_DNA"/>
</dbReference>
<protein>
    <submittedName>
        <fullName evidence="1">Uncharacterized protein</fullName>
    </submittedName>
</protein>
<name>A0ACB0Y8A4_MELEN</name>
<gene>
    <name evidence="1" type="ORF">MENTE1834_LOCUS9102</name>
</gene>
<evidence type="ECO:0000313" key="2">
    <source>
        <dbReference type="Proteomes" id="UP001497535"/>
    </source>
</evidence>
<evidence type="ECO:0000313" key="1">
    <source>
        <dbReference type="EMBL" id="CAK5036687.1"/>
    </source>
</evidence>
<sequence length="84" mass="9255">MRIIINECIEKTLEEGSKNEIEPDTLGCIVSSHLFKNDVCSPIREIVNTTLSDILNGIMMKENSLCGEPFTVTVTGVNKKGLTK</sequence>
<accession>A0ACB0Y8A4</accession>
<reference evidence="1" key="1">
    <citation type="submission" date="2023-11" db="EMBL/GenBank/DDBJ databases">
        <authorList>
            <person name="Poullet M."/>
        </authorList>
    </citation>
    <scope>NUCLEOTIDE SEQUENCE</scope>
    <source>
        <strain evidence="1">E1834</strain>
    </source>
</reference>
<dbReference type="Proteomes" id="UP001497535">
    <property type="component" value="Unassembled WGS sequence"/>
</dbReference>
<comment type="caution">
    <text evidence="1">The sequence shown here is derived from an EMBL/GenBank/DDBJ whole genome shotgun (WGS) entry which is preliminary data.</text>
</comment>